<comment type="caution">
    <text evidence="1">The sequence shown here is derived from an EMBL/GenBank/DDBJ whole genome shotgun (WGS) entry which is preliminary data.</text>
</comment>
<evidence type="ECO:0000313" key="2">
    <source>
        <dbReference type="Proteomes" id="UP000019276"/>
    </source>
</evidence>
<protein>
    <submittedName>
        <fullName evidence="1">Dehydrogenase</fullName>
    </submittedName>
</protein>
<sequence>MFLTTGEKETEIDCFGKPAFPYFGLLILDVINRTENSMTQAHTFKAVELSMLAQKQADSL</sequence>
<proteinExistence type="predicted"/>
<reference evidence="1 2" key="1">
    <citation type="journal article" date="2014" name="Genome Announc.">
        <title>Draft Genome Sequence of the Agar-Degrading Bacterium Catenovulum sp. Strain DS-2, Isolated from Intestines of Haliotis diversicolor.</title>
        <authorList>
            <person name="Shan D."/>
            <person name="Li X."/>
            <person name="Gu Z."/>
            <person name="Wei G."/>
            <person name="Gao Z."/>
            <person name="Shao Z."/>
        </authorList>
    </citation>
    <scope>NUCLEOTIDE SEQUENCE [LARGE SCALE GENOMIC DNA]</scope>
    <source>
        <strain evidence="1 2">DS-2</strain>
    </source>
</reference>
<accession>W7QA09</accession>
<organism evidence="1 2">
    <name type="scientific">Catenovulum agarivorans DS-2</name>
    <dbReference type="NCBI Taxonomy" id="1328313"/>
    <lineage>
        <taxon>Bacteria</taxon>
        <taxon>Pseudomonadati</taxon>
        <taxon>Pseudomonadota</taxon>
        <taxon>Gammaproteobacteria</taxon>
        <taxon>Alteromonadales</taxon>
        <taxon>Alteromonadaceae</taxon>
        <taxon>Catenovulum</taxon>
    </lineage>
</organism>
<dbReference type="OrthoDB" id="9768836at2"/>
<dbReference type="Gene3D" id="3.30.360.10">
    <property type="entry name" value="Dihydrodipicolinate Reductase, domain 2"/>
    <property type="match status" value="1"/>
</dbReference>
<name>W7QA09_9ALTE</name>
<evidence type="ECO:0000313" key="1">
    <source>
        <dbReference type="EMBL" id="EWH08831.1"/>
    </source>
</evidence>
<keyword evidence="2" id="KW-1185">Reference proteome</keyword>
<dbReference type="EMBL" id="ARZY01000036">
    <property type="protein sequence ID" value="EWH08831.1"/>
    <property type="molecule type" value="Genomic_DNA"/>
</dbReference>
<dbReference type="AlphaFoldDB" id="W7QA09"/>
<dbReference type="eggNOG" id="COG0673">
    <property type="taxonomic scope" value="Bacteria"/>
</dbReference>
<dbReference type="RefSeq" id="WP_035015783.1">
    <property type="nucleotide sequence ID" value="NZ_ARZY01000036.1"/>
</dbReference>
<gene>
    <name evidence="1" type="ORF">DS2_15624</name>
</gene>
<dbReference type="STRING" id="1328313.DS2_15624"/>
<dbReference type="Proteomes" id="UP000019276">
    <property type="component" value="Unassembled WGS sequence"/>
</dbReference>
<dbReference type="Gene3D" id="3.40.50.720">
    <property type="entry name" value="NAD(P)-binding Rossmann-like Domain"/>
    <property type="match status" value="1"/>
</dbReference>